<sequence length="67" mass="7736">MSLLRYDGPIAETEMLKGNTERQTCLDIKEFVKRQRQRILAIPLKSRVIAQALTALLRFMVPYLLSS</sequence>
<name>A0A9Q3EI74_9BASI</name>
<evidence type="ECO:0000313" key="2">
    <source>
        <dbReference type="Proteomes" id="UP000765509"/>
    </source>
</evidence>
<comment type="caution">
    <text evidence="1">The sequence shown here is derived from an EMBL/GenBank/DDBJ whole genome shotgun (WGS) entry which is preliminary data.</text>
</comment>
<dbReference type="EMBL" id="AVOT02029830">
    <property type="protein sequence ID" value="MBW0522811.1"/>
    <property type="molecule type" value="Genomic_DNA"/>
</dbReference>
<accession>A0A9Q3EI74</accession>
<dbReference type="AlphaFoldDB" id="A0A9Q3EI74"/>
<proteinExistence type="predicted"/>
<protein>
    <submittedName>
        <fullName evidence="1">Uncharacterized protein</fullName>
    </submittedName>
</protein>
<evidence type="ECO:0000313" key="1">
    <source>
        <dbReference type="EMBL" id="MBW0522811.1"/>
    </source>
</evidence>
<organism evidence="1 2">
    <name type="scientific">Austropuccinia psidii MF-1</name>
    <dbReference type="NCBI Taxonomy" id="1389203"/>
    <lineage>
        <taxon>Eukaryota</taxon>
        <taxon>Fungi</taxon>
        <taxon>Dikarya</taxon>
        <taxon>Basidiomycota</taxon>
        <taxon>Pucciniomycotina</taxon>
        <taxon>Pucciniomycetes</taxon>
        <taxon>Pucciniales</taxon>
        <taxon>Sphaerophragmiaceae</taxon>
        <taxon>Austropuccinia</taxon>
    </lineage>
</organism>
<gene>
    <name evidence="1" type="ORF">O181_062526</name>
</gene>
<reference evidence="1" key="1">
    <citation type="submission" date="2021-03" db="EMBL/GenBank/DDBJ databases">
        <title>Draft genome sequence of rust myrtle Austropuccinia psidii MF-1, a brazilian biotype.</title>
        <authorList>
            <person name="Quecine M.C."/>
            <person name="Pachon D.M.R."/>
            <person name="Bonatelli M.L."/>
            <person name="Correr F.H."/>
            <person name="Franceschini L.M."/>
            <person name="Leite T.F."/>
            <person name="Margarido G.R.A."/>
            <person name="Almeida C.A."/>
            <person name="Ferrarezi J.A."/>
            <person name="Labate C.A."/>
        </authorList>
    </citation>
    <scope>NUCLEOTIDE SEQUENCE</scope>
    <source>
        <strain evidence="1">MF-1</strain>
    </source>
</reference>
<dbReference type="Proteomes" id="UP000765509">
    <property type="component" value="Unassembled WGS sequence"/>
</dbReference>
<keyword evidence="2" id="KW-1185">Reference proteome</keyword>